<name>A0ABV7VSM3_9GAMM</name>
<dbReference type="GO" id="GO:0003955">
    <property type="term" value="F:NAD(P)H dehydrogenase (quinone) activity"/>
    <property type="evidence" value="ECO:0007669"/>
    <property type="project" value="UniProtKB-EC"/>
</dbReference>
<evidence type="ECO:0000313" key="3">
    <source>
        <dbReference type="Proteomes" id="UP001595722"/>
    </source>
</evidence>
<comment type="caution">
    <text evidence="2">The sequence shown here is derived from an EMBL/GenBank/DDBJ whole genome shotgun (WGS) entry which is preliminary data.</text>
</comment>
<dbReference type="InterPro" id="IPR016040">
    <property type="entry name" value="NAD(P)-bd_dom"/>
</dbReference>
<dbReference type="InterPro" id="IPR036291">
    <property type="entry name" value="NAD(P)-bd_dom_sf"/>
</dbReference>
<dbReference type="PANTHER" id="PTHR47129:SF1">
    <property type="entry name" value="NMRA-LIKE DOMAIN-CONTAINING PROTEIN"/>
    <property type="match status" value="1"/>
</dbReference>
<gene>
    <name evidence="2" type="ORF">ACFOMG_10335</name>
</gene>
<dbReference type="Proteomes" id="UP001595722">
    <property type="component" value="Unassembled WGS sequence"/>
</dbReference>
<keyword evidence="3" id="KW-1185">Reference proteome</keyword>
<dbReference type="EC" id="1.6.5.2" evidence="2"/>
<evidence type="ECO:0000259" key="1">
    <source>
        <dbReference type="Pfam" id="PF13460"/>
    </source>
</evidence>
<accession>A0ABV7VSM3</accession>
<dbReference type="InterPro" id="IPR052718">
    <property type="entry name" value="NmrA-type_oxidoreductase"/>
</dbReference>
<dbReference type="SUPFAM" id="SSF51735">
    <property type="entry name" value="NAD(P)-binding Rossmann-fold domains"/>
    <property type="match status" value="1"/>
</dbReference>
<dbReference type="Gene3D" id="3.40.50.720">
    <property type="entry name" value="NAD(P)-binding Rossmann-like Domain"/>
    <property type="match status" value="1"/>
</dbReference>
<dbReference type="EMBL" id="JBHRYB010000008">
    <property type="protein sequence ID" value="MFC3680493.1"/>
    <property type="molecule type" value="Genomic_DNA"/>
</dbReference>
<sequence>MIAITGANGQLGQLVIHSLLQQTDAANIVALVRNPDNAGSLTALGIEVRQADYNQPQTLTAALAGVQQLLLISSSEVGQRVEQHQAVIDAASQAQVSLLVYTSILKADRNPMLLAQEHKITEQRIQQSGLPAVILRNGWYSENYTGNIAAVLNTGSVVGAAADGVFSTASRQDYAAAAAQVLLHPHSHIGQTYELAGDQGFTLAGYAAEIARQTADAVSYRNLEQAEYVALLQQFGLPQGFAAALADAEACAAEGWLADDSQTLSRLLGRPTTPLADSVRQALS</sequence>
<organism evidence="2 3">
    <name type="scientific">Bacterioplanoides pacificum</name>
    <dbReference type="NCBI Taxonomy" id="1171596"/>
    <lineage>
        <taxon>Bacteria</taxon>
        <taxon>Pseudomonadati</taxon>
        <taxon>Pseudomonadota</taxon>
        <taxon>Gammaproteobacteria</taxon>
        <taxon>Oceanospirillales</taxon>
        <taxon>Oceanospirillaceae</taxon>
        <taxon>Bacterioplanoides</taxon>
    </lineage>
</organism>
<dbReference type="CDD" id="cd05269">
    <property type="entry name" value="TMR_SDR_a"/>
    <property type="match status" value="1"/>
</dbReference>
<keyword evidence="2" id="KW-0560">Oxidoreductase</keyword>
<proteinExistence type="predicted"/>
<dbReference type="RefSeq" id="WP_376866469.1">
    <property type="nucleotide sequence ID" value="NZ_JBHRYB010000008.1"/>
</dbReference>
<protein>
    <submittedName>
        <fullName evidence="2">SDR family oxidoreductase</fullName>
        <ecNumber evidence="2">1.6.5.2</ecNumber>
    </submittedName>
</protein>
<dbReference type="Gene3D" id="3.90.25.10">
    <property type="entry name" value="UDP-galactose 4-epimerase, domain 1"/>
    <property type="match status" value="1"/>
</dbReference>
<evidence type="ECO:0000313" key="2">
    <source>
        <dbReference type="EMBL" id="MFC3680493.1"/>
    </source>
</evidence>
<dbReference type="PANTHER" id="PTHR47129">
    <property type="entry name" value="QUINONE OXIDOREDUCTASE 2"/>
    <property type="match status" value="1"/>
</dbReference>
<reference evidence="3" key="1">
    <citation type="journal article" date="2019" name="Int. J. Syst. Evol. Microbiol.">
        <title>The Global Catalogue of Microorganisms (GCM) 10K type strain sequencing project: providing services to taxonomists for standard genome sequencing and annotation.</title>
        <authorList>
            <consortium name="The Broad Institute Genomics Platform"/>
            <consortium name="The Broad Institute Genome Sequencing Center for Infectious Disease"/>
            <person name="Wu L."/>
            <person name="Ma J."/>
        </authorList>
    </citation>
    <scope>NUCLEOTIDE SEQUENCE [LARGE SCALE GENOMIC DNA]</scope>
    <source>
        <strain evidence="3">KCTC 42424</strain>
    </source>
</reference>
<feature type="domain" description="NAD(P)-binding" evidence="1">
    <location>
        <begin position="6"/>
        <end position="185"/>
    </location>
</feature>
<dbReference type="Pfam" id="PF13460">
    <property type="entry name" value="NAD_binding_10"/>
    <property type="match status" value="1"/>
</dbReference>